<dbReference type="InterPro" id="IPR014729">
    <property type="entry name" value="Rossmann-like_a/b/a_fold"/>
</dbReference>
<dbReference type="FunFam" id="3.40.50.620:FF:000013">
    <property type="entry name" value="Pantothenate synthetase"/>
    <property type="match status" value="1"/>
</dbReference>
<dbReference type="InterPro" id="IPR003721">
    <property type="entry name" value="Pantoate_ligase"/>
</dbReference>
<evidence type="ECO:0000313" key="14">
    <source>
        <dbReference type="Proteomes" id="UP000383932"/>
    </source>
</evidence>
<dbReference type="PANTHER" id="PTHR21299:SF1">
    <property type="entry name" value="PANTOATE--BETA-ALANINE LIGASE"/>
    <property type="match status" value="1"/>
</dbReference>
<feature type="compositionally biased region" description="Polar residues" evidence="12">
    <location>
        <begin position="50"/>
        <end position="63"/>
    </location>
</feature>
<protein>
    <recommendedName>
        <fullName evidence="4">Pantoate--beta-alanine ligase</fullName>
        <ecNumber evidence="3">6.3.2.1</ecNumber>
    </recommendedName>
    <alternativeName>
        <fullName evidence="10">Pantoate-activating enzyme</fullName>
    </alternativeName>
    <alternativeName>
        <fullName evidence="9">Pantothenate synthetase</fullName>
    </alternativeName>
</protein>
<reference evidence="13 14" key="1">
    <citation type="journal article" date="2019" name="Fungal Biol. Biotechnol.">
        <title>Draft genome sequence of fastidious pathogen Ceratobasidium theobromae, which causes vascular-streak dieback in Theobroma cacao.</title>
        <authorList>
            <person name="Ali S.S."/>
            <person name="Asman A."/>
            <person name="Shao J."/>
            <person name="Firmansyah A.P."/>
            <person name="Susilo A.W."/>
            <person name="Rosmana A."/>
            <person name="McMahon P."/>
            <person name="Junaid M."/>
            <person name="Guest D."/>
            <person name="Kheng T.Y."/>
            <person name="Meinhardt L.W."/>
            <person name="Bailey B.A."/>
        </authorList>
    </citation>
    <scope>NUCLEOTIDE SEQUENCE [LARGE SCALE GENOMIC DNA]</scope>
    <source>
        <strain evidence="13 14">CT2</strain>
    </source>
</reference>
<keyword evidence="7" id="KW-0547">Nucleotide-binding</keyword>
<dbReference type="GO" id="GO:0004592">
    <property type="term" value="F:pantoate-beta-alanine ligase activity"/>
    <property type="evidence" value="ECO:0007669"/>
    <property type="project" value="UniProtKB-EC"/>
</dbReference>
<dbReference type="GO" id="GO:0005524">
    <property type="term" value="F:ATP binding"/>
    <property type="evidence" value="ECO:0007669"/>
    <property type="project" value="UniProtKB-KW"/>
</dbReference>
<dbReference type="Gene3D" id="3.40.50.620">
    <property type="entry name" value="HUPs"/>
    <property type="match status" value="1"/>
</dbReference>
<comment type="similarity">
    <text evidence="2">Belongs to the pantothenate synthetase family.</text>
</comment>
<organism evidence="13 14">
    <name type="scientific">Ceratobasidium theobromae</name>
    <dbReference type="NCBI Taxonomy" id="1582974"/>
    <lineage>
        <taxon>Eukaryota</taxon>
        <taxon>Fungi</taxon>
        <taxon>Dikarya</taxon>
        <taxon>Basidiomycota</taxon>
        <taxon>Agaricomycotina</taxon>
        <taxon>Agaricomycetes</taxon>
        <taxon>Cantharellales</taxon>
        <taxon>Ceratobasidiaceae</taxon>
        <taxon>Ceratobasidium</taxon>
    </lineage>
</organism>
<evidence type="ECO:0000256" key="10">
    <source>
        <dbReference type="ARBA" id="ARBA00032806"/>
    </source>
</evidence>
<dbReference type="Gene3D" id="3.30.1300.10">
    <property type="entry name" value="Pantoate-beta-alanine ligase, C-terminal domain"/>
    <property type="match status" value="1"/>
</dbReference>
<evidence type="ECO:0000256" key="4">
    <source>
        <dbReference type="ARBA" id="ARBA00015647"/>
    </source>
</evidence>
<proteinExistence type="inferred from homology"/>
<dbReference type="CDD" id="cd00560">
    <property type="entry name" value="PanC"/>
    <property type="match status" value="1"/>
</dbReference>
<evidence type="ECO:0000256" key="1">
    <source>
        <dbReference type="ARBA" id="ARBA00004990"/>
    </source>
</evidence>
<dbReference type="HAMAP" id="MF_00158">
    <property type="entry name" value="PanC"/>
    <property type="match status" value="1"/>
</dbReference>
<feature type="region of interest" description="Disordered" evidence="12">
    <location>
        <begin position="32"/>
        <end position="71"/>
    </location>
</feature>
<dbReference type="OrthoDB" id="2020436at2759"/>
<dbReference type="NCBIfam" id="TIGR00125">
    <property type="entry name" value="cyt_tran_rel"/>
    <property type="match status" value="1"/>
</dbReference>
<keyword evidence="8" id="KW-0067">ATP-binding</keyword>
<dbReference type="PANTHER" id="PTHR21299">
    <property type="entry name" value="CYTIDYLATE KINASE/PANTOATE-BETA-ALANINE LIGASE"/>
    <property type="match status" value="1"/>
</dbReference>
<evidence type="ECO:0000256" key="11">
    <source>
        <dbReference type="ARBA" id="ARBA00048258"/>
    </source>
</evidence>
<evidence type="ECO:0000256" key="12">
    <source>
        <dbReference type="SAM" id="MobiDB-lite"/>
    </source>
</evidence>
<name>A0A5N5QL26_9AGAM</name>
<accession>A0A5N5QL26</accession>
<dbReference type="AlphaFoldDB" id="A0A5N5QL26"/>
<sequence length="398" mass="42906">MNALRLCRSLSFYRVGRLAPCRFASTLPGYPTPGTAFSPPPAPSRATEDAPSTASQGKKSTANIPKDSALKTGLPESDIPIFTSLDELQSWRNKAFVQGKSVGFVPTMGALHEGHIALVRESLKENDLTVVSIYVNPAQFAPHEDLSTYPRTLESDMRLLAATKLRAPLAVFLPTTAELYPSGISHAEQLGTYVVPAPSLASQMEGKSRPTFFRGVATVVTKLLNAVLPSRVYFGQKDIQQALIMRGMVRDLCMSARVRIVKTVREHAGDGVDLLALSSRNAYLTPGERVVAPTLRRALGAVEAAWYAGAGRSAALASGRGVVDEAIRQAPGVEMRLDYMEMNDPKTFQVISDTLRSGALNGAQGNKGPTVILSGALWVGRTRLIDNILLGDAEWVFE</sequence>
<dbReference type="Pfam" id="PF02569">
    <property type="entry name" value="Pantoate_ligase"/>
    <property type="match status" value="1"/>
</dbReference>
<evidence type="ECO:0000256" key="6">
    <source>
        <dbReference type="ARBA" id="ARBA00022655"/>
    </source>
</evidence>
<evidence type="ECO:0000256" key="2">
    <source>
        <dbReference type="ARBA" id="ARBA00009256"/>
    </source>
</evidence>
<evidence type="ECO:0000256" key="5">
    <source>
        <dbReference type="ARBA" id="ARBA00022598"/>
    </source>
</evidence>
<dbReference type="EMBL" id="SSOP01000071">
    <property type="protein sequence ID" value="KAB5592263.1"/>
    <property type="molecule type" value="Genomic_DNA"/>
</dbReference>
<dbReference type="InterPro" id="IPR042176">
    <property type="entry name" value="Pantoate_ligase_C"/>
</dbReference>
<dbReference type="EC" id="6.3.2.1" evidence="3"/>
<keyword evidence="6" id="KW-0566">Pantothenate biosynthesis</keyword>
<dbReference type="Proteomes" id="UP000383932">
    <property type="component" value="Unassembled WGS sequence"/>
</dbReference>
<evidence type="ECO:0000256" key="9">
    <source>
        <dbReference type="ARBA" id="ARBA00029902"/>
    </source>
</evidence>
<evidence type="ECO:0000256" key="7">
    <source>
        <dbReference type="ARBA" id="ARBA00022741"/>
    </source>
</evidence>
<keyword evidence="14" id="KW-1185">Reference proteome</keyword>
<evidence type="ECO:0000313" key="13">
    <source>
        <dbReference type="EMBL" id="KAB5592263.1"/>
    </source>
</evidence>
<dbReference type="GO" id="GO:0015940">
    <property type="term" value="P:pantothenate biosynthetic process"/>
    <property type="evidence" value="ECO:0007669"/>
    <property type="project" value="UniProtKB-UniPathway"/>
</dbReference>
<evidence type="ECO:0000256" key="3">
    <source>
        <dbReference type="ARBA" id="ARBA00012219"/>
    </source>
</evidence>
<dbReference type="InterPro" id="IPR004821">
    <property type="entry name" value="Cyt_trans-like"/>
</dbReference>
<keyword evidence="5 13" id="KW-0436">Ligase</keyword>
<comment type="catalytic activity">
    <reaction evidence="11">
        <text>(R)-pantoate + beta-alanine + ATP = (R)-pantothenate + AMP + diphosphate + H(+)</text>
        <dbReference type="Rhea" id="RHEA:10912"/>
        <dbReference type="ChEBI" id="CHEBI:15378"/>
        <dbReference type="ChEBI" id="CHEBI:15980"/>
        <dbReference type="ChEBI" id="CHEBI:29032"/>
        <dbReference type="ChEBI" id="CHEBI:30616"/>
        <dbReference type="ChEBI" id="CHEBI:33019"/>
        <dbReference type="ChEBI" id="CHEBI:57966"/>
        <dbReference type="ChEBI" id="CHEBI:456215"/>
        <dbReference type="EC" id="6.3.2.1"/>
    </reaction>
</comment>
<evidence type="ECO:0000256" key="8">
    <source>
        <dbReference type="ARBA" id="ARBA00022840"/>
    </source>
</evidence>
<dbReference type="UniPathway" id="UPA00028">
    <property type="reaction ID" value="UER00005"/>
</dbReference>
<comment type="caution">
    <text evidence="13">The sequence shown here is derived from an EMBL/GenBank/DDBJ whole genome shotgun (WGS) entry which is preliminary data.</text>
</comment>
<comment type="pathway">
    <text evidence="1">Cofactor biosynthesis; (R)-pantothenate biosynthesis; (R)-pantothenate from (R)-pantoate and beta-alanine: step 1/1.</text>
</comment>
<gene>
    <name evidence="13" type="ORF">CTheo_4308</name>
</gene>
<dbReference type="NCBIfam" id="TIGR00018">
    <property type="entry name" value="panC"/>
    <property type="match status" value="1"/>
</dbReference>
<dbReference type="SUPFAM" id="SSF52374">
    <property type="entry name" value="Nucleotidylyl transferase"/>
    <property type="match status" value="1"/>
</dbReference>